<feature type="compositionally biased region" description="Acidic residues" evidence="1">
    <location>
        <begin position="206"/>
        <end position="220"/>
    </location>
</feature>
<evidence type="ECO:0000313" key="3">
    <source>
        <dbReference type="Proteomes" id="UP001054889"/>
    </source>
</evidence>
<proteinExistence type="predicted"/>
<dbReference type="Proteomes" id="UP001054889">
    <property type="component" value="Unassembled WGS sequence"/>
</dbReference>
<comment type="caution">
    <text evidence="2">The sequence shown here is derived from an EMBL/GenBank/DDBJ whole genome shotgun (WGS) entry which is preliminary data.</text>
</comment>
<protein>
    <submittedName>
        <fullName evidence="2">Uncharacterized protein</fullName>
    </submittedName>
</protein>
<organism evidence="2 3">
    <name type="scientific">Eleusine coracana subsp. coracana</name>
    <dbReference type="NCBI Taxonomy" id="191504"/>
    <lineage>
        <taxon>Eukaryota</taxon>
        <taxon>Viridiplantae</taxon>
        <taxon>Streptophyta</taxon>
        <taxon>Embryophyta</taxon>
        <taxon>Tracheophyta</taxon>
        <taxon>Spermatophyta</taxon>
        <taxon>Magnoliopsida</taxon>
        <taxon>Liliopsida</taxon>
        <taxon>Poales</taxon>
        <taxon>Poaceae</taxon>
        <taxon>PACMAD clade</taxon>
        <taxon>Chloridoideae</taxon>
        <taxon>Cynodonteae</taxon>
        <taxon>Eleusininae</taxon>
        <taxon>Eleusine</taxon>
    </lineage>
</organism>
<dbReference type="PANTHER" id="PTHR47069">
    <property type="match status" value="1"/>
</dbReference>
<reference evidence="2" key="1">
    <citation type="journal article" date="2018" name="DNA Res.">
        <title>Multiple hybrid de novo genome assembly of finger millet, an orphan allotetraploid crop.</title>
        <authorList>
            <person name="Hatakeyama M."/>
            <person name="Aluri S."/>
            <person name="Balachadran M.T."/>
            <person name="Sivarajan S.R."/>
            <person name="Patrignani A."/>
            <person name="Gruter S."/>
            <person name="Poveda L."/>
            <person name="Shimizu-Inatsugi R."/>
            <person name="Baeten J."/>
            <person name="Francoijs K.J."/>
            <person name="Nataraja K.N."/>
            <person name="Reddy Y.A.N."/>
            <person name="Phadnis S."/>
            <person name="Ravikumar R.L."/>
            <person name="Schlapbach R."/>
            <person name="Sreeman S.M."/>
            <person name="Shimizu K.K."/>
        </authorList>
    </citation>
    <scope>NUCLEOTIDE SEQUENCE</scope>
</reference>
<name>A0AAV5DUS6_ELECO</name>
<dbReference type="EMBL" id="BQKI01000071">
    <property type="protein sequence ID" value="GJN13872.1"/>
    <property type="molecule type" value="Genomic_DNA"/>
</dbReference>
<keyword evidence="3" id="KW-1185">Reference proteome</keyword>
<feature type="compositionally biased region" description="Polar residues" evidence="1">
    <location>
        <begin position="224"/>
        <end position="241"/>
    </location>
</feature>
<evidence type="ECO:0000313" key="2">
    <source>
        <dbReference type="EMBL" id="GJN13872.1"/>
    </source>
</evidence>
<gene>
    <name evidence="2" type="primary">gb00623</name>
    <name evidence="2" type="ORF">PR202_gb00623</name>
</gene>
<reference evidence="2" key="2">
    <citation type="submission" date="2021-12" db="EMBL/GenBank/DDBJ databases">
        <title>Resequencing data analysis of finger millet.</title>
        <authorList>
            <person name="Hatakeyama M."/>
            <person name="Aluri S."/>
            <person name="Balachadran M.T."/>
            <person name="Sivarajan S.R."/>
            <person name="Poveda L."/>
            <person name="Shimizu-Inatsugi R."/>
            <person name="Schlapbach R."/>
            <person name="Sreeman S.M."/>
            <person name="Shimizu K.K."/>
        </authorList>
    </citation>
    <scope>NUCLEOTIDE SEQUENCE</scope>
</reference>
<evidence type="ECO:0000256" key="1">
    <source>
        <dbReference type="SAM" id="MobiDB-lite"/>
    </source>
</evidence>
<sequence>MAELERIVAIMVDLAEAELERTEAVEAPVVMVVASSPAVVAVMERWWAWRRKGEAVALSLDAGAAVGLGLALRRKGEAVALSLDAIEAVVHTPDDLQTQHPLCPTMRRNDDGQFDKAEWTNSENTAAFCTLSVEEITASNWSNGFMTARGGIASSDEFWKKHTKGHAAWRKLKQGPPENLSELEIMFVHTAIDGSMSCVLGEHMDEEGNVGEQGDEEEGDGSPMSVTNNKRSTHSTATVTSPKKRIKSPMVRIMKGIWEDMKETNAAAQKALQDKALHTEKALQAKATQVEAIKDSITKCMSLAIESGASEGSAEHFMAGRLFAKEEHQQMISSSDDSLDTASSDGSVDSLCVSDAEDDTIAIARQTLKMHAGVACIFVAGWPGSVYDMRVFNDALNKYGDKFSHPPQGIESISDTVVEPIVGIKGKLMSTLSYVDPVKSSQGLKNDSVTMSEVDDECLESQASRIS</sequence>
<feature type="region of interest" description="Disordered" evidence="1">
    <location>
        <begin position="206"/>
        <end position="245"/>
    </location>
</feature>
<accession>A0AAV5DUS6</accession>
<dbReference type="AlphaFoldDB" id="A0AAV5DUS6"/>
<dbReference type="PANTHER" id="PTHR47069:SF11">
    <property type="entry name" value="OS04G0275550 PROTEIN"/>
    <property type="match status" value="1"/>
</dbReference>